<evidence type="ECO:0000256" key="5">
    <source>
        <dbReference type="ARBA" id="ARBA00022764"/>
    </source>
</evidence>
<dbReference type="GO" id="GO:0030288">
    <property type="term" value="C:outer membrane-bounded periplasmic space"/>
    <property type="evidence" value="ECO:0007669"/>
    <property type="project" value="InterPro"/>
</dbReference>
<comment type="subcellular location">
    <subcellularLocation>
        <location evidence="1">Periplasm</location>
    </subcellularLocation>
</comment>
<reference evidence="11" key="1">
    <citation type="submission" date="2020-09" db="EMBL/GenBank/DDBJ databases">
        <authorList>
            <person name="Palma L."/>
            <person name="Caballero P."/>
            <person name="Berry C."/>
            <person name="Del Valle E."/>
        </authorList>
    </citation>
    <scope>NUCLEOTIDE SEQUENCE</scope>
    <source>
        <strain evidence="11">M</strain>
    </source>
</reference>
<dbReference type="InterPro" id="IPR001829">
    <property type="entry name" value="Pili_assmbl_chaperone_bac"/>
</dbReference>
<keyword evidence="3" id="KW-1029">Fimbrium biogenesis</keyword>
<evidence type="ECO:0000256" key="3">
    <source>
        <dbReference type="ARBA" id="ARBA00022558"/>
    </source>
</evidence>
<name>A0AAW3YQN1_9GAMM</name>
<dbReference type="InterPro" id="IPR016147">
    <property type="entry name" value="Pili_assmbl_chaperone_N"/>
</dbReference>
<feature type="domain" description="Pili assembly chaperone C-terminal" evidence="10">
    <location>
        <begin position="175"/>
        <end position="230"/>
    </location>
</feature>
<dbReference type="InterPro" id="IPR008962">
    <property type="entry name" value="PapD-like_sf"/>
</dbReference>
<feature type="transmembrane region" description="Helical" evidence="8">
    <location>
        <begin position="20"/>
        <end position="44"/>
    </location>
</feature>
<dbReference type="InterPro" id="IPR050643">
    <property type="entry name" value="Periplasmic_pilus_chap"/>
</dbReference>
<dbReference type="PANTHER" id="PTHR30251:SF9">
    <property type="entry name" value="CHAPERONE PROTEIN CAF1M"/>
    <property type="match status" value="1"/>
</dbReference>
<dbReference type="FunFam" id="2.60.40.10:FF:000458">
    <property type="entry name" value="Molecular chaperone FimC"/>
    <property type="match status" value="1"/>
</dbReference>
<evidence type="ECO:0000259" key="10">
    <source>
        <dbReference type="Pfam" id="PF02753"/>
    </source>
</evidence>
<reference evidence="11" key="2">
    <citation type="journal article" date="2024" name="Toxins">
        <title>Genome Sequence Analysis of Native Xenorhabdus Strains Isolated from Entomopathogenic Nematodes in Argentina.</title>
        <authorList>
            <person name="Palma L."/>
            <person name="Frizzo L."/>
            <person name="Kaiser S."/>
            <person name="Berry C."/>
            <person name="Caballero P."/>
            <person name="Bode H.B."/>
            <person name="Del Valle E.E."/>
        </authorList>
    </citation>
    <scope>NUCLEOTIDE SEQUENCE</scope>
    <source>
        <strain evidence="11">M</strain>
    </source>
</reference>
<evidence type="ECO:0000256" key="2">
    <source>
        <dbReference type="ARBA" id="ARBA00007399"/>
    </source>
</evidence>
<evidence type="ECO:0000256" key="6">
    <source>
        <dbReference type="ARBA" id="ARBA00023186"/>
    </source>
</evidence>
<proteinExistence type="inferred from homology"/>
<evidence type="ECO:0000259" key="9">
    <source>
        <dbReference type="Pfam" id="PF00345"/>
    </source>
</evidence>
<dbReference type="Pfam" id="PF02753">
    <property type="entry name" value="PapD_C"/>
    <property type="match status" value="1"/>
</dbReference>
<evidence type="ECO:0000256" key="7">
    <source>
        <dbReference type="ARBA" id="ARBA00023319"/>
    </source>
</evidence>
<dbReference type="Pfam" id="PF00345">
    <property type="entry name" value="PapD_N"/>
    <property type="match status" value="1"/>
</dbReference>
<dbReference type="EMBL" id="JACXBF010000058">
    <property type="protein sequence ID" value="MBD2799274.1"/>
    <property type="molecule type" value="Genomic_DNA"/>
</dbReference>
<dbReference type="SUPFAM" id="SSF49354">
    <property type="entry name" value="PapD-like"/>
    <property type="match status" value="1"/>
</dbReference>
<dbReference type="Gene3D" id="2.60.40.10">
    <property type="entry name" value="Immunoglobulins"/>
    <property type="match status" value="2"/>
</dbReference>
<sequence length="241" mass="27386">MIFGGETVVSRYRILSFVFLYFLYFLCCNFSIAGVVIGGTRVIYLSNKKEVSISISNPEKDVDYLIQSWIQDDNNKTKTPFIVTPPLFKLSANNENILRIVRVGNDLPLDRESLLWLNIKTIPGSFDLNENTNQLYIVVNSKLKLFYRPDQLKKDADIAHKLLKFKQNNGLLIAENPTPYFISFSSLNVDDHDIKQAGMIKPFGQMSWPLPLKNAKKVSWKVINDYGGTTQAETANIQIGV</sequence>
<evidence type="ECO:0000313" key="11">
    <source>
        <dbReference type="EMBL" id="MBD2799274.1"/>
    </source>
</evidence>
<keyword evidence="5" id="KW-0574">Periplasm</keyword>
<dbReference type="InterPro" id="IPR036316">
    <property type="entry name" value="Pili_assmbl_chap_C_dom_sf"/>
</dbReference>
<dbReference type="InterPro" id="IPR013783">
    <property type="entry name" value="Ig-like_fold"/>
</dbReference>
<keyword evidence="6" id="KW-0143">Chaperone</keyword>
<evidence type="ECO:0000256" key="1">
    <source>
        <dbReference type="ARBA" id="ARBA00004418"/>
    </source>
</evidence>
<gene>
    <name evidence="11" type="ORF">ID854_02050</name>
</gene>
<accession>A0AAW3YQN1</accession>
<dbReference type="GO" id="GO:0071555">
    <property type="term" value="P:cell wall organization"/>
    <property type="evidence" value="ECO:0007669"/>
    <property type="project" value="InterPro"/>
</dbReference>
<evidence type="ECO:0000256" key="4">
    <source>
        <dbReference type="ARBA" id="ARBA00022729"/>
    </source>
</evidence>
<feature type="domain" description="Pili assembly chaperone N-terminal" evidence="9">
    <location>
        <begin position="34"/>
        <end position="152"/>
    </location>
</feature>
<dbReference type="PANTHER" id="PTHR30251">
    <property type="entry name" value="PILUS ASSEMBLY CHAPERONE"/>
    <property type="match status" value="1"/>
</dbReference>
<keyword evidence="7" id="KW-0393">Immunoglobulin domain</keyword>
<dbReference type="PRINTS" id="PR00969">
    <property type="entry name" value="CHAPERONPILI"/>
</dbReference>
<organism evidence="11">
    <name type="scientific">Xenorhabdus szentirmaii</name>
    <dbReference type="NCBI Taxonomy" id="290112"/>
    <lineage>
        <taxon>Bacteria</taxon>
        <taxon>Pseudomonadati</taxon>
        <taxon>Pseudomonadota</taxon>
        <taxon>Gammaproteobacteria</taxon>
        <taxon>Enterobacterales</taxon>
        <taxon>Morganellaceae</taxon>
        <taxon>Xenorhabdus</taxon>
    </lineage>
</organism>
<keyword evidence="8" id="KW-0812">Transmembrane</keyword>
<dbReference type="InterPro" id="IPR016148">
    <property type="entry name" value="Pili_assmbl_chaperone_C"/>
</dbReference>
<dbReference type="SUPFAM" id="SSF49584">
    <property type="entry name" value="Periplasmic chaperone C-domain"/>
    <property type="match status" value="1"/>
</dbReference>
<comment type="caution">
    <text evidence="11">The sequence shown here is derived from an EMBL/GenBank/DDBJ whole genome shotgun (WGS) entry which is preliminary data.</text>
</comment>
<dbReference type="AlphaFoldDB" id="A0AAW3YQN1"/>
<comment type="similarity">
    <text evidence="2">Belongs to the periplasmic pilus chaperone family.</text>
</comment>
<protein>
    <submittedName>
        <fullName evidence="11">Molecular chaperone</fullName>
    </submittedName>
</protein>
<evidence type="ECO:0000256" key="8">
    <source>
        <dbReference type="SAM" id="Phobius"/>
    </source>
</evidence>
<dbReference type="Proteomes" id="UP001193920">
    <property type="component" value="Unassembled WGS sequence"/>
</dbReference>
<keyword evidence="8" id="KW-0472">Membrane</keyword>
<keyword evidence="8" id="KW-1133">Transmembrane helix</keyword>
<keyword evidence="4" id="KW-0732">Signal</keyword>